<dbReference type="PROSITE" id="PS50217">
    <property type="entry name" value="BZIP"/>
    <property type="match status" value="1"/>
</dbReference>
<evidence type="ECO:0000256" key="1">
    <source>
        <dbReference type="ARBA" id="ARBA00004123"/>
    </source>
</evidence>
<feature type="non-terminal residue" evidence="11">
    <location>
        <position position="266"/>
    </location>
</feature>
<feature type="domain" description="BZIP" evidence="9">
    <location>
        <begin position="179"/>
        <end position="223"/>
    </location>
</feature>
<accession>A0A6I9QK45</accession>
<comment type="similarity">
    <text evidence="2">Belongs to the bZIP family.</text>
</comment>
<dbReference type="SUPFAM" id="SSF57959">
    <property type="entry name" value="Leucine zipper domain"/>
    <property type="match status" value="1"/>
</dbReference>
<evidence type="ECO:0000259" key="9">
    <source>
        <dbReference type="PROSITE" id="PS50217"/>
    </source>
</evidence>
<dbReference type="Gene3D" id="1.20.5.170">
    <property type="match status" value="1"/>
</dbReference>
<dbReference type="GO" id="GO:0003677">
    <property type="term" value="F:DNA binding"/>
    <property type="evidence" value="ECO:0007669"/>
    <property type="project" value="UniProtKB-KW"/>
</dbReference>
<evidence type="ECO:0000256" key="2">
    <source>
        <dbReference type="ARBA" id="ARBA00007163"/>
    </source>
</evidence>
<keyword evidence="10" id="KW-1185">Reference proteome</keyword>
<feature type="compositionally biased region" description="Basic and acidic residues" evidence="8">
    <location>
        <begin position="170"/>
        <end position="179"/>
    </location>
</feature>
<name>A0A6I9QK45_ELAGV</name>
<dbReference type="FunFam" id="1.20.5.170:FF:000019">
    <property type="entry name" value="BZIP family transcription factor"/>
    <property type="match status" value="1"/>
</dbReference>
<feature type="coiled-coil region" evidence="7">
    <location>
        <begin position="200"/>
        <end position="227"/>
    </location>
</feature>
<dbReference type="PROSITE" id="PS00036">
    <property type="entry name" value="BZIP_BASIC"/>
    <property type="match status" value="1"/>
</dbReference>
<dbReference type="GO" id="GO:0003700">
    <property type="term" value="F:DNA-binding transcription factor activity"/>
    <property type="evidence" value="ECO:0007669"/>
    <property type="project" value="InterPro"/>
</dbReference>
<dbReference type="Proteomes" id="UP000504607">
    <property type="component" value="Unplaced"/>
</dbReference>
<dbReference type="PANTHER" id="PTHR45693">
    <property type="entry name" value="TRANSCRIPTION FACTOR TGA9"/>
    <property type="match status" value="1"/>
</dbReference>
<dbReference type="InterPro" id="IPR004827">
    <property type="entry name" value="bZIP"/>
</dbReference>
<dbReference type="OrthoDB" id="2015618at2759"/>
<evidence type="ECO:0000256" key="3">
    <source>
        <dbReference type="ARBA" id="ARBA00023015"/>
    </source>
</evidence>
<dbReference type="PANTHER" id="PTHR45693:SF48">
    <property type="entry name" value="TRANSCRIPTION FACTOR TGAL1"/>
    <property type="match status" value="1"/>
</dbReference>
<keyword evidence="3" id="KW-0805">Transcription regulation</keyword>
<dbReference type="CDD" id="cd14708">
    <property type="entry name" value="bZIP_HBP1b-like"/>
    <property type="match status" value="1"/>
</dbReference>
<feature type="compositionally biased region" description="Polar residues" evidence="8">
    <location>
        <begin position="115"/>
        <end position="126"/>
    </location>
</feature>
<evidence type="ECO:0000256" key="6">
    <source>
        <dbReference type="ARBA" id="ARBA00023242"/>
    </source>
</evidence>
<dbReference type="RefSeq" id="XP_010910851.2">
    <property type="nucleotide sequence ID" value="XM_010912549.3"/>
</dbReference>
<evidence type="ECO:0000256" key="4">
    <source>
        <dbReference type="ARBA" id="ARBA00023125"/>
    </source>
</evidence>
<evidence type="ECO:0000256" key="8">
    <source>
        <dbReference type="SAM" id="MobiDB-lite"/>
    </source>
</evidence>
<feature type="region of interest" description="Disordered" evidence="8">
    <location>
        <begin position="115"/>
        <end position="179"/>
    </location>
</feature>
<organism evidence="10 11">
    <name type="scientific">Elaeis guineensis var. tenera</name>
    <name type="common">Oil palm</name>
    <dbReference type="NCBI Taxonomy" id="51953"/>
    <lineage>
        <taxon>Eukaryota</taxon>
        <taxon>Viridiplantae</taxon>
        <taxon>Streptophyta</taxon>
        <taxon>Embryophyta</taxon>
        <taxon>Tracheophyta</taxon>
        <taxon>Spermatophyta</taxon>
        <taxon>Magnoliopsida</taxon>
        <taxon>Liliopsida</taxon>
        <taxon>Arecaceae</taxon>
        <taxon>Arecoideae</taxon>
        <taxon>Cocoseae</taxon>
        <taxon>Elaeidinae</taxon>
        <taxon>Elaeis</taxon>
    </lineage>
</organism>
<sequence length="266" mass="28752">MGSRRGGAGVEDVKEAAPGMPSFVSSLPGAHQIETEGNSMQPSRVSGLAAIEQSIGFRIEDAVDLSRNPLFNPKSSGQSSDPLQFGAFSKPLASTDITPAAARIGSLAVLQQKGQQPNLVSSSSGHIENWGESTMGDASPKTDTSTDVDTDDKNQRLEKGQAAVAAASDSSDKSKDKLDQKTLRRLAQNREAARKSRLRKKAYVQQLESSRLKLNQLEQELQRARQQGIFISSSGDQSHSMGGNGALAFDMEYARWLEEHHRQIMV</sequence>
<protein>
    <submittedName>
        <fullName evidence="11">Transcription factor HBP-1b(C1)</fullName>
    </submittedName>
</protein>
<keyword evidence="7" id="KW-0175">Coiled coil</keyword>
<evidence type="ECO:0000256" key="5">
    <source>
        <dbReference type="ARBA" id="ARBA00023163"/>
    </source>
</evidence>
<dbReference type="SMART" id="SM00338">
    <property type="entry name" value="BRLZ"/>
    <property type="match status" value="1"/>
</dbReference>
<evidence type="ECO:0000256" key="7">
    <source>
        <dbReference type="SAM" id="Coils"/>
    </source>
</evidence>
<dbReference type="InterPro" id="IPR046347">
    <property type="entry name" value="bZIP_sf"/>
</dbReference>
<gene>
    <name evidence="11" type="primary">LOC105036815</name>
</gene>
<keyword evidence="5" id="KW-0804">Transcription</keyword>
<evidence type="ECO:0000313" key="10">
    <source>
        <dbReference type="Proteomes" id="UP000504607"/>
    </source>
</evidence>
<dbReference type="InParanoid" id="A0A6I9QK45"/>
<dbReference type="GO" id="GO:0005634">
    <property type="term" value="C:nucleus"/>
    <property type="evidence" value="ECO:0007669"/>
    <property type="project" value="UniProtKB-SubCell"/>
</dbReference>
<feature type="region of interest" description="Disordered" evidence="8">
    <location>
        <begin position="1"/>
        <end position="27"/>
    </location>
</feature>
<dbReference type="AlphaFoldDB" id="A0A6I9QK45"/>
<reference evidence="11" key="1">
    <citation type="submission" date="2025-08" db="UniProtKB">
        <authorList>
            <consortium name="RefSeq"/>
        </authorList>
    </citation>
    <scope>IDENTIFICATION</scope>
</reference>
<proteinExistence type="inferred from homology"/>
<keyword evidence="4" id="KW-0238">DNA-binding</keyword>
<comment type="subcellular location">
    <subcellularLocation>
        <location evidence="1">Nucleus</location>
    </subcellularLocation>
</comment>
<keyword evidence="6" id="KW-0539">Nucleus</keyword>
<dbReference type="Pfam" id="PF00170">
    <property type="entry name" value="bZIP_1"/>
    <property type="match status" value="1"/>
</dbReference>
<evidence type="ECO:0000313" key="11">
    <source>
        <dbReference type="RefSeq" id="XP_010910851.2"/>
    </source>
</evidence>